<evidence type="ECO:0000256" key="1">
    <source>
        <dbReference type="SAM" id="MobiDB-lite"/>
    </source>
</evidence>
<comment type="caution">
    <text evidence="4">The sequence shown here is derived from an EMBL/GenBank/DDBJ whole genome shotgun (WGS) entry which is preliminary data.</text>
</comment>
<dbReference type="Pfam" id="PF09557">
    <property type="entry name" value="DUF2382"/>
    <property type="match status" value="1"/>
</dbReference>
<dbReference type="Pfam" id="PF05239">
    <property type="entry name" value="PRC"/>
    <property type="match status" value="1"/>
</dbReference>
<feature type="region of interest" description="Disordered" evidence="1">
    <location>
        <begin position="146"/>
        <end position="223"/>
    </location>
</feature>
<evidence type="ECO:0000313" key="4">
    <source>
        <dbReference type="EMBL" id="MFC6059420.1"/>
    </source>
</evidence>
<proteinExistence type="predicted"/>
<feature type="compositionally biased region" description="Basic and acidic residues" evidence="1">
    <location>
        <begin position="339"/>
        <end position="358"/>
    </location>
</feature>
<dbReference type="Proteomes" id="UP001596242">
    <property type="component" value="Unassembled WGS sequence"/>
</dbReference>
<dbReference type="InterPro" id="IPR014747">
    <property type="entry name" value="Bac_photo_RC_H_C"/>
</dbReference>
<dbReference type="InterPro" id="IPR052967">
    <property type="entry name" value="Stress_Response_Assoc"/>
</dbReference>
<dbReference type="SUPFAM" id="SSF50346">
    <property type="entry name" value="PRC-barrel domain"/>
    <property type="match status" value="1"/>
</dbReference>
<dbReference type="EMBL" id="JBHSPT010000081">
    <property type="protein sequence ID" value="MFC6059420.1"/>
    <property type="molecule type" value="Genomic_DNA"/>
</dbReference>
<gene>
    <name evidence="4" type="ORF">ACFP50_29645</name>
</gene>
<evidence type="ECO:0000259" key="2">
    <source>
        <dbReference type="Pfam" id="PF05239"/>
    </source>
</evidence>
<dbReference type="PANTHER" id="PTHR38463:SF1">
    <property type="entry name" value="STRESS RESPONSE PROTEIN YSNF"/>
    <property type="match status" value="1"/>
</dbReference>
<protein>
    <submittedName>
        <fullName evidence="4">PRC and DUF2382 domain-containing protein</fullName>
    </submittedName>
</protein>
<dbReference type="InterPro" id="IPR011033">
    <property type="entry name" value="PRC_barrel-like_sf"/>
</dbReference>
<feature type="region of interest" description="Disordered" evidence="1">
    <location>
        <begin position="316"/>
        <end position="358"/>
    </location>
</feature>
<feature type="compositionally biased region" description="Basic and acidic residues" evidence="1">
    <location>
        <begin position="112"/>
        <end position="126"/>
    </location>
</feature>
<feature type="compositionally biased region" description="Basic and acidic residues" evidence="1">
    <location>
        <begin position="316"/>
        <end position="332"/>
    </location>
</feature>
<feature type="domain" description="DUF2382" evidence="3">
    <location>
        <begin position="220"/>
        <end position="331"/>
    </location>
</feature>
<dbReference type="InterPro" id="IPR027275">
    <property type="entry name" value="PRC-brl_dom"/>
</dbReference>
<name>A0ABW1M7Y1_9ACTN</name>
<feature type="compositionally biased region" description="Low complexity" evidence="1">
    <location>
        <begin position="171"/>
        <end position="206"/>
    </location>
</feature>
<keyword evidence="5" id="KW-1185">Reference proteome</keyword>
<accession>A0ABW1M7Y1</accession>
<evidence type="ECO:0000259" key="3">
    <source>
        <dbReference type="Pfam" id="PF09557"/>
    </source>
</evidence>
<feature type="region of interest" description="Disordered" evidence="1">
    <location>
        <begin position="112"/>
        <end position="134"/>
    </location>
</feature>
<organism evidence="4 5">
    <name type="scientific">Streptomyces pratens</name>
    <dbReference type="NCBI Taxonomy" id="887456"/>
    <lineage>
        <taxon>Bacteria</taxon>
        <taxon>Bacillati</taxon>
        <taxon>Actinomycetota</taxon>
        <taxon>Actinomycetes</taxon>
        <taxon>Kitasatosporales</taxon>
        <taxon>Streptomycetaceae</taxon>
        <taxon>Streptomyces</taxon>
    </lineage>
</organism>
<dbReference type="InterPro" id="IPR019060">
    <property type="entry name" value="DUF2382"/>
</dbReference>
<dbReference type="RefSeq" id="WP_386403669.1">
    <property type="nucleotide sequence ID" value="NZ_JBHSPT010000081.1"/>
</dbReference>
<sequence>MITRDEVRILLDHPVYDGEGNKIGEAKHVFFDDMSGRPEWVSVKTGMFGTSESFIPIRDAELVEDHLEVPYPKDKIKGAPDVDVDSHGHLSEAEEHRLYDYYGIDWGGVLRDDSKSSGEGRTDKRPGMGKAGAAGVAGAAGAAGVAGAAGRGGTAGAAGTARTAGKDRTPTRTTTTAGTASAAATGTPTTSGRTGRTGPTGVAATAGGTGVRAGQGAESMTRMEEEMHVRVERRETGRAKLHKYVVTEDVEQTVPVRHEEVRLVREPITEADREAALSGAEMGEADYEVTLHEERPIVETRAVPVERVRLTTEEHVENETVRGRIRKERIESEGVPDATARRDDAAGRGRDVPRRGRA</sequence>
<feature type="domain" description="PRC-barrel" evidence="2">
    <location>
        <begin position="10"/>
        <end position="75"/>
    </location>
</feature>
<dbReference type="PANTHER" id="PTHR38463">
    <property type="entry name" value="STRESS RESPONSE PROTEIN YSNF"/>
    <property type="match status" value="1"/>
</dbReference>
<dbReference type="Gene3D" id="3.90.50.10">
    <property type="entry name" value="Photosynthetic Reaction Center, subunit H, domain 2"/>
    <property type="match status" value="1"/>
</dbReference>
<feature type="compositionally biased region" description="Gly residues" evidence="1">
    <location>
        <begin position="147"/>
        <end position="156"/>
    </location>
</feature>
<reference evidence="5" key="1">
    <citation type="journal article" date="2019" name="Int. J. Syst. Evol. Microbiol.">
        <title>The Global Catalogue of Microorganisms (GCM) 10K type strain sequencing project: providing services to taxonomists for standard genome sequencing and annotation.</title>
        <authorList>
            <consortium name="The Broad Institute Genomics Platform"/>
            <consortium name="The Broad Institute Genome Sequencing Center for Infectious Disease"/>
            <person name="Wu L."/>
            <person name="Ma J."/>
        </authorList>
    </citation>
    <scope>NUCLEOTIDE SEQUENCE [LARGE SCALE GENOMIC DNA]</scope>
    <source>
        <strain evidence="5">JCM 12763</strain>
    </source>
</reference>
<evidence type="ECO:0000313" key="5">
    <source>
        <dbReference type="Proteomes" id="UP001596242"/>
    </source>
</evidence>